<dbReference type="GO" id="GO:0008170">
    <property type="term" value="F:N-methyltransferase activity"/>
    <property type="evidence" value="ECO:0007669"/>
    <property type="project" value="UniProtKB-ARBA"/>
</dbReference>
<dbReference type="Gene3D" id="6.10.140.2220">
    <property type="match status" value="1"/>
</dbReference>
<dbReference type="SUPFAM" id="SSF82199">
    <property type="entry name" value="SET domain"/>
    <property type="match status" value="1"/>
</dbReference>
<organism evidence="10 11">
    <name type="scientific">Hypothenemus hampei</name>
    <name type="common">Coffee berry borer</name>
    <dbReference type="NCBI Taxonomy" id="57062"/>
    <lineage>
        <taxon>Eukaryota</taxon>
        <taxon>Metazoa</taxon>
        <taxon>Ecdysozoa</taxon>
        <taxon>Arthropoda</taxon>
        <taxon>Hexapoda</taxon>
        <taxon>Insecta</taxon>
        <taxon>Pterygota</taxon>
        <taxon>Neoptera</taxon>
        <taxon>Endopterygota</taxon>
        <taxon>Coleoptera</taxon>
        <taxon>Polyphaga</taxon>
        <taxon>Cucujiformia</taxon>
        <taxon>Curculionidae</taxon>
        <taxon>Scolytinae</taxon>
        <taxon>Hypothenemus</taxon>
    </lineage>
</organism>
<keyword evidence="1" id="KW-0489">Methyltransferase</keyword>
<dbReference type="AlphaFoldDB" id="A0ABD1EA92"/>
<sequence length="539" mass="61639">MLSPGEIEDPQITSEQLLSLKSDIRIIDMLEELAQKHCPSQFQDIETGGKISKSNEKALTFRDEGRKMLRQKNYFKALLAFTQSIANAEDKSEMLGLAYGGRAEVLFEKGYFNECLNDIERALQNNYPKDLEAKLLEKQTQAQANAGKQALRKYHEDVPSLKHPNPKISAASSSVEIQRDQYGGRHVVATANIEAGEVIAIENPYVVAIGTKPSQRFLHCHECLQLCYNLIPCPGCRTALYCSDKCRNSAWEWYHHNECDLCQFDFNELLSVKTVLKGLRQLNKTVGIEGQQFDGTIFKSDRYEEIQELQTNKEKRSVRDLFEAANEACIIHHFLTKYSDFFSKNDISGERLKELLFHHYFNTTLNKLSVEKTKKNSIDTEYHEVAEAIYAFSSLLNHDCYGNVFPVFHGGTIILRASRNIKSGESCCLTYRNYNFAEFPKLVRSHQLWRFFQFTCTCEACENNWPIFDCLNSGDVEKYQKLVDQINTSLKQSDISGVLKVVTKKVKEFTTAEPTKVDVNVKRIFCDLLKCSGNKITDF</sequence>
<dbReference type="EMBL" id="JBDJPC010000009">
    <property type="protein sequence ID" value="KAL1491542.1"/>
    <property type="molecule type" value="Genomic_DNA"/>
</dbReference>
<dbReference type="Pfam" id="PF01753">
    <property type="entry name" value="zf-MYND"/>
    <property type="match status" value="1"/>
</dbReference>
<dbReference type="PROSITE" id="PS50280">
    <property type="entry name" value="SET"/>
    <property type="match status" value="1"/>
</dbReference>
<dbReference type="PROSITE" id="PS50865">
    <property type="entry name" value="ZF_MYND_2"/>
    <property type="match status" value="1"/>
</dbReference>
<dbReference type="SUPFAM" id="SSF144232">
    <property type="entry name" value="HIT/MYND zinc finger-like"/>
    <property type="match status" value="1"/>
</dbReference>
<keyword evidence="6" id="KW-0862">Zinc</keyword>
<gene>
    <name evidence="10" type="ORF">ABEB36_012124</name>
</gene>
<dbReference type="Proteomes" id="UP001566132">
    <property type="component" value="Unassembled WGS sequence"/>
</dbReference>
<evidence type="ECO:0000259" key="8">
    <source>
        <dbReference type="PROSITE" id="PS50280"/>
    </source>
</evidence>
<dbReference type="GO" id="GO:0008270">
    <property type="term" value="F:zinc ion binding"/>
    <property type="evidence" value="ECO:0007669"/>
    <property type="project" value="UniProtKB-KW"/>
</dbReference>
<dbReference type="InterPro" id="IPR052097">
    <property type="entry name" value="SET-MYND_domain_protein"/>
</dbReference>
<dbReference type="Gene3D" id="1.25.40.10">
    <property type="entry name" value="Tetratricopeptide repeat domain"/>
    <property type="match status" value="1"/>
</dbReference>
<evidence type="ECO:0000256" key="7">
    <source>
        <dbReference type="PROSITE-ProRule" id="PRU00134"/>
    </source>
</evidence>
<feature type="domain" description="MYND-type" evidence="9">
    <location>
        <begin position="220"/>
        <end position="259"/>
    </location>
</feature>
<reference evidence="10 11" key="1">
    <citation type="submission" date="2024-05" db="EMBL/GenBank/DDBJ databases">
        <title>Genetic variation in Jamaican populations of the coffee berry borer (Hypothenemus hampei).</title>
        <authorList>
            <person name="Errbii M."/>
            <person name="Myrie A."/>
        </authorList>
    </citation>
    <scope>NUCLEOTIDE SEQUENCE [LARGE SCALE GENOMIC DNA]</scope>
    <source>
        <strain evidence="10">JA-Hopewell-2020-01-JO</strain>
        <tissue evidence="10">Whole body</tissue>
    </source>
</reference>
<feature type="domain" description="SET" evidence="8">
    <location>
        <begin position="166"/>
        <end position="432"/>
    </location>
</feature>
<dbReference type="GO" id="GO:0008276">
    <property type="term" value="F:protein methyltransferase activity"/>
    <property type="evidence" value="ECO:0007669"/>
    <property type="project" value="UniProtKB-ARBA"/>
</dbReference>
<dbReference type="Pfam" id="PF00856">
    <property type="entry name" value="SET"/>
    <property type="match status" value="1"/>
</dbReference>
<protein>
    <recommendedName>
        <fullName evidence="12">SET and MYND domain-containing protein 4</fullName>
    </recommendedName>
</protein>
<evidence type="ECO:0000256" key="4">
    <source>
        <dbReference type="ARBA" id="ARBA00022723"/>
    </source>
</evidence>
<dbReference type="InterPro" id="IPR002893">
    <property type="entry name" value="Znf_MYND"/>
</dbReference>
<keyword evidence="3" id="KW-0949">S-adenosyl-L-methionine</keyword>
<evidence type="ECO:0000313" key="11">
    <source>
        <dbReference type="Proteomes" id="UP001566132"/>
    </source>
</evidence>
<keyword evidence="5 7" id="KW-0863">Zinc-finger</keyword>
<keyword evidence="2" id="KW-0808">Transferase</keyword>
<dbReference type="GO" id="GO:0032259">
    <property type="term" value="P:methylation"/>
    <property type="evidence" value="ECO:0007669"/>
    <property type="project" value="UniProtKB-KW"/>
</dbReference>
<dbReference type="PANTHER" id="PTHR46165">
    <property type="entry name" value="SET AND MYND DOMAIN-CONTAINING PROTEIN 4"/>
    <property type="match status" value="1"/>
</dbReference>
<evidence type="ECO:0000256" key="1">
    <source>
        <dbReference type="ARBA" id="ARBA00022603"/>
    </source>
</evidence>
<evidence type="ECO:0000313" key="10">
    <source>
        <dbReference type="EMBL" id="KAL1491542.1"/>
    </source>
</evidence>
<dbReference type="Gene3D" id="1.10.220.160">
    <property type="match status" value="1"/>
</dbReference>
<dbReference type="InterPro" id="IPR046341">
    <property type="entry name" value="SET_dom_sf"/>
</dbReference>
<evidence type="ECO:0008006" key="12">
    <source>
        <dbReference type="Google" id="ProtNLM"/>
    </source>
</evidence>
<accession>A0ABD1EA92</accession>
<comment type="caution">
    <text evidence="10">The sequence shown here is derived from an EMBL/GenBank/DDBJ whole genome shotgun (WGS) entry which is preliminary data.</text>
</comment>
<dbReference type="InterPro" id="IPR011990">
    <property type="entry name" value="TPR-like_helical_dom_sf"/>
</dbReference>
<evidence type="ECO:0000256" key="2">
    <source>
        <dbReference type="ARBA" id="ARBA00022679"/>
    </source>
</evidence>
<evidence type="ECO:0000259" key="9">
    <source>
        <dbReference type="PROSITE" id="PS50865"/>
    </source>
</evidence>
<dbReference type="InterPro" id="IPR001214">
    <property type="entry name" value="SET_dom"/>
</dbReference>
<keyword evidence="11" id="KW-1185">Reference proteome</keyword>
<dbReference type="SUPFAM" id="SSF48452">
    <property type="entry name" value="TPR-like"/>
    <property type="match status" value="1"/>
</dbReference>
<name>A0ABD1EA92_HYPHA</name>
<dbReference type="PANTHER" id="PTHR46165:SF6">
    <property type="entry name" value="SET AND MYND DOMAIN-CONTAINING PROTEIN 4-LIKE PROTEIN"/>
    <property type="match status" value="1"/>
</dbReference>
<dbReference type="Gene3D" id="2.170.270.10">
    <property type="entry name" value="SET domain"/>
    <property type="match status" value="1"/>
</dbReference>
<dbReference type="GO" id="GO:0008757">
    <property type="term" value="F:S-adenosylmethionine-dependent methyltransferase activity"/>
    <property type="evidence" value="ECO:0007669"/>
    <property type="project" value="UniProtKB-ARBA"/>
</dbReference>
<evidence type="ECO:0000256" key="6">
    <source>
        <dbReference type="ARBA" id="ARBA00022833"/>
    </source>
</evidence>
<evidence type="ECO:0000256" key="3">
    <source>
        <dbReference type="ARBA" id="ARBA00022691"/>
    </source>
</evidence>
<evidence type="ECO:0000256" key="5">
    <source>
        <dbReference type="ARBA" id="ARBA00022771"/>
    </source>
</evidence>
<proteinExistence type="predicted"/>
<keyword evidence="4" id="KW-0479">Metal-binding</keyword>